<gene>
    <name evidence="1" type="ORF">DLR56_13520</name>
</gene>
<evidence type="ECO:0000313" key="1">
    <source>
        <dbReference type="EMBL" id="EBQ9435981.1"/>
    </source>
</evidence>
<sequence>MMNETKQKTLESFWVEVLHRAQMLLCDMNLGSFYLWSESVGNKEIRRLLKLMELLLWPDEDKQEVIFLTKMINYKFNGEQLFSCFKISGKTIIREGMNGDIYCMSVLYVLIRYLIDNTEIVHTSNFEYCQEAHLDKIFRFNPDKIFHKETHLY</sequence>
<name>A0A5I5IDX0_SALET</name>
<dbReference type="EMBL" id="AAGQQG010000008">
    <property type="protein sequence ID" value="EBQ9435981.1"/>
    <property type="molecule type" value="Genomic_DNA"/>
</dbReference>
<organism evidence="1">
    <name type="scientific">Salmonella enterica subsp. enterica serovar Chester</name>
    <dbReference type="NCBI Taxonomy" id="149386"/>
    <lineage>
        <taxon>Bacteria</taxon>
        <taxon>Pseudomonadati</taxon>
        <taxon>Pseudomonadota</taxon>
        <taxon>Gammaproteobacteria</taxon>
        <taxon>Enterobacterales</taxon>
        <taxon>Enterobacteriaceae</taxon>
        <taxon>Salmonella</taxon>
    </lineage>
</organism>
<reference evidence="1" key="1">
    <citation type="submission" date="2018-05" db="EMBL/GenBank/DDBJ databases">
        <authorList>
            <person name="Ashton P.M."/>
            <person name="Dallman T."/>
            <person name="Nair S."/>
            <person name="De Pinna E."/>
            <person name="Peters T."/>
            <person name="Grant K."/>
        </authorList>
    </citation>
    <scope>NUCLEOTIDE SEQUENCE</scope>
    <source>
        <strain evidence="1">271128</strain>
    </source>
</reference>
<proteinExistence type="predicted"/>
<accession>A0A5I5IDX0</accession>
<comment type="caution">
    <text evidence="1">The sequence shown here is derived from an EMBL/GenBank/DDBJ whole genome shotgun (WGS) entry which is preliminary data.</text>
</comment>
<dbReference type="AlphaFoldDB" id="A0A5I5IDX0"/>
<protein>
    <submittedName>
        <fullName evidence="1">Uncharacterized protein</fullName>
    </submittedName>
</protein>